<dbReference type="AlphaFoldDB" id="A0A4P9W592"/>
<organism evidence="1 2">
    <name type="scientific">Blyttiomyces helicus</name>
    <dbReference type="NCBI Taxonomy" id="388810"/>
    <lineage>
        <taxon>Eukaryota</taxon>
        <taxon>Fungi</taxon>
        <taxon>Fungi incertae sedis</taxon>
        <taxon>Chytridiomycota</taxon>
        <taxon>Chytridiomycota incertae sedis</taxon>
        <taxon>Chytridiomycetes</taxon>
        <taxon>Chytridiomycetes incertae sedis</taxon>
        <taxon>Blyttiomyces</taxon>
    </lineage>
</organism>
<name>A0A4P9W592_9FUNG</name>
<gene>
    <name evidence="1" type="ORF">BDK51DRAFT_34838</name>
</gene>
<proteinExistence type="predicted"/>
<evidence type="ECO:0000313" key="1">
    <source>
        <dbReference type="EMBL" id="RKO87559.1"/>
    </source>
</evidence>
<keyword evidence="2" id="KW-1185">Reference proteome</keyword>
<dbReference type="CDD" id="cd20557">
    <property type="entry name" value="CYCLIN_ScPCL1-like"/>
    <property type="match status" value="1"/>
</dbReference>
<protein>
    <submittedName>
        <fullName evidence="1">Uncharacterized protein</fullName>
    </submittedName>
</protein>
<reference evidence="2" key="1">
    <citation type="journal article" date="2018" name="Nat. Microbiol.">
        <title>Leveraging single-cell genomics to expand the fungal tree of life.</title>
        <authorList>
            <person name="Ahrendt S.R."/>
            <person name="Quandt C.A."/>
            <person name="Ciobanu D."/>
            <person name="Clum A."/>
            <person name="Salamov A."/>
            <person name="Andreopoulos B."/>
            <person name="Cheng J.F."/>
            <person name="Woyke T."/>
            <person name="Pelin A."/>
            <person name="Henrissat B."/>
            <person name="Reynolds N.K."/>
            <person name="Benny G.L."/>
            <person name="Smith M.E."/>
            <person name="James T.Y."/>
            <person name="Grigoriev I.V."/>
        </authorList>
    </citation>
    <scope>NUCLEOTIDE SEQUENCE [LARGE SCALE GENOMIC DNA]</scope>
</reference>
<dbReference type="OrthoDB" id="244495at2759"/>
<dbReference type="Proteomes" id="UP000269721">
    <property type="component" value="Unassembled WGS sequence"/>
</dbReference>
<dbReference type="Gene3D" id="1.10.472.10">
    <property type="entry name" value="Cyclin-like"/>
    <property type="match status" value="1"/>
</dbReference>
<sequence>MALADNLRSAHPMQGFRRFVAKLLARTQVSLSVVLLALKFILRASDAVASAEVLPLPIAFLAGLRLANKFTDDNWFSNLAWADAGNRQAQPRRARLASHARI</sequence>
<accession>A0A4P9W592</accession>
<evidence type="ECO:0000313" key="2">
    <source>
        <dbReference type="Proteomes" id="UP000269721"/>
    </source>
</evidence>
<dbReference type="EMBL" id="KZ997330">
    <property type="protein sequence ID" value="RKO87559.1"/>
    <property type="molecule type" value="Genomic_DNA"/>
</dbReference>